<proteinExistence type="predicted"/>
<protein>
    <submittedName>
        <fullName evidence="2">Uncharacterized protein</fullName>
    </submittedName>
</protein>
<reference evidence="2 3" key="1">
    <citation type="journal article" date="2017" name="Nature">
        <title>The Apostasia genome and the evolution of orchids.</title>
        <authorList>
            <person name="Zhang G.Q."/>
            <person name="Liu K.W."/>
            <person name="Li Z."/>
            <person name="Lohaus R."/>
            <person name="Hsiao Y.Y."/>
            <person name="Niu S.C."/>
            <person name="Wang J.Y."/>
            <person name="Lin Y.C."/>
            <person name="Xu Q."/>
            <person name="Chen L.J."/>
            <person name="Yoshida K."/>
            <person name="Fujiwara S."/>
            <person name="Wang Z.W."/>
            <person name="Zhang Y.Q."/>
            <person name="Mitsuda N."/>
            <person name="Wang M."/>
            <person name="Liu G.H."/>
            <person name="Pecoraro L."/>
            <person name="Huang H.X."/>
            <person name="Xiao X.J."/>
            <person name="Lin M."/>
            <person name="Wu X.Y."/>
            <person name="Wu W.L."/>
            <person name="Chen Y.Y."/>
            <person name="Chang S.B."/>
            <person name="Sakamoto S."/>
            <person name="Ohme-Takagi M."/>
            <person name="Yagi M."/>
            <person name="Zeng S.J."/>
            <person name="Shen C.Y."/>
            <person name="Yeh C.M."/>
            <person name="Luo Y.B."/>
            <person name="Tsai W.C."/>
            <person name="Van de Peer Y."/>
            <person name="Liu Z.J."/>
        </authorList>
    </citation>
    <scope>NUCLEOTIDE SEQUENCE [LARGE SCALE GENOMIC DNA]</scope>
    <source>
        <strain evidence="3">cv. Shenzhen</strain>
        <tissue evidence="2">Stem</tissue>
    </source>
</reference>
<gene>
    <name evidence="2" type="ORF">AXF42_Ash021145</name>
</gene>
<sequence>MGVVPADLYSLPLALKNFCERGQTVREVAERKKWVTLSSITKKRASDPPANAPPAEKRRLSKSSEGSPKPAMTVPVEVSQEEEVGAAVINLEAEAPLVRVTTVLAQTLESVHEPAGVEATKVMNVSDSLVKLPPKARELKEVALVSKTTAGEKLVPRKILLKDEEIELLFPRFGAPGEKKSSLMVCGPAPFVIPTPSEKKRKPLFPSFLPANLRNNEEKEKKGRKEEGNKMEEVIKGKKDVPSQVAPESTLGIEGLEGEVEGEIKGKERVPPAPPMSPPTMGGHGVC</sequence>
<evidence type="ECO:0000313" key="3">
    <source>
        <dbReference type="Proteomes" id="UP000236161"/>
    </source>
</evidence>
<evidence type="ECO:0000256" key="1">
    <source>
        <dbReference type="SAM" id="MobiDB-lite"/>
    </source>
</evidence>
<feature type="region of interest" description="Disordered" evidence="1">
    <location>
        <begin position="203"/>
        <end position="287"/>
    </location>
</feature>
<feature type="compositionally biased region" description="Basic and acidic residues" evidence="1">
    <location>
        <begin position="215"/>
        <end position="241"/>
    </location>
</feature>
<organism evidence="2 3">
    <name type="scientific">Apostasia shenzhenica</name>
    <dbReference type="NCBI Taxonomy" id="1088818"/>
    <lineage>
        <taxon>Eukaryota</taxon>
        <taxon>Viridiplantae</taxon>
        <taxon>Streptophyta</taxon>
        <taxon>Embryophyta</taxon>
        <taxon>Tracheophyta</taxon>
        <taxon>Spermatophyta</taxon>
        <taxon>Magnoliopsida</taxon>
        <taxon>Liliopsida</taxon>
        <taxon>Asparagales</taxon>
        <taxon>Orchidaceae</taxon>
        <taxon>Apostasioideae</taxon>
        <taxon>Apostasia</taxon>
    </lineage>
</organism>
<dbReference type="AlphaFoldDB" id="A0A2I0ADX3"/>
<name>A0A2I0ADX3_9ASPA</name>
<feature type="region of interest" description="Disordered" evidence="1">
    <location>
        <begin position="40"/>
        <end position="76"/>
    </location>
</feature>
<accession>A0A2I0ADX3</accession>
<dbReference type="Proteomes" id="UP000236161">
    <property type="component" value="Unassembled WGS sequence"/>
</dbReference>
<keyword evidence="3" id="KW-1185">Reference proteome</keyword>
<evidence type="ECO:0000313" key="2">
    <source>
        <dbReference type="EMBL" id="PKA53754.1"/>
    </source>
</evidence>
<dbReference type="EMBL" id="KZ451990">
    <property type="protein sequence ID" value="PKA53754.1"/>
    <property type="molecule type" value="Genomic_DNA"/>
</dbReference>